<sequence>MEESKVKLENLCKFMKEILDKEVIKKAPEDQPFHSVVESLWQKAEVDKNDNAVKDHVVLLFEAVLLSFGFSLEFPQTHSNHIYLMIQPGAGTDDSEVTAEGPRAAIPNERPSLSMMRMPLTGKK</sequence>
<dbReference type="GO" id="GO:0051082">
    <property type="term" value="F:unfolded protein binding"/>
    <property type="evidence" value="ECO:0007669"/>
    <property type="project" value="InterPro"/>
</dbReference>
<dbReference type="InterPro" id="IPR001404">
    <property type="entry name" value="Hsp90_fam"/>
</dbReference>
<dbReference type="InterPro" id="IPR037196">
    <property type="entry name" value="HSP90_C"/>
</dbReference>
<accession>L5LH49</accession>
<reference evidence="5" key="1">
    <citation type="journal article" date="2013" name="Science">
        <title>Comparative analysis of bat genomes provides insight into the evolution of flight and immunity.</title>
        <authorList>
            <person name="Zhang G."/>
            <person name="Cowled C."/>
            <person name="Shi Z."/>
            <person name="Huang Z."/>
            <person name="Bishop-Lilly K.A."/>
            <person name="Fang X."/>
            <person name="Wynne J.W."/>
            <person name="Xiong Z."/>
            <person name="Baker M.L."/>
            <person name="Zhao W."/>
            <person name="Tachedjian M."/>
            <person name="Zhu Y."/>
            <person name="Zhou P."/>
            <person name="Jiang X."/>
            <person name="Ng J."/>
            <person name="Yang L."/>
            <person name="Wu L."/>
            <person name="Xiao J."/>
            <person name="Feng Y."/>
            <person name="Chen Y."/>
            <person name="Sun X."/>
            <person name="Zhang Y."/>
            <person name="Marsh G.A."/>
            <person name="Crameri G."/>
            <person name="Broder C.C."/>
            <person name="Frey K.G."/>
            <person name="Wang L.F."/>
            <person name="Wang J."/>
        </authorList>
    </citation>
    <scope>NUCLEOTIDE SEQUENCE [LARGE SCALE GENOMIC DNA]</scope>
</reference>
<dbReference type="GO" id="GO:0005524">
    <property type="term" value="F:ATP binding"/>
    <property type="evidence" value="ECO:0007669"/>
    <property type="project" value="InterPro"/>
</dbReference>
<organism evidence="4 5">
    <name type="scientific">Myotis davidii</name>
    <name type="common">David's myotis</name>
    <dbReference type="NCBI Taxonomy" id="225400"/>
    <lineage>
        <taxon>Eukaryota</taxon>
        <taxon>Metazoa</taxon>
        <taxon>Chordata</taxon>
        <taxon>Craniata</taxon>
        <taxon>Vertebrata</taxon>
        <taxon>Euteleostomi</taxon>
        <taxon>Mammalia</taxon>
        <taxon>Eutheria</taxon>
        <taxon>Laurasiatheria</taxon>
        <taxon>Chiroptera</taxon>
        <taxon>Yangochiroptera</taxon>
        <taxon>Vespertilionidae</taxon>
        <taxon>Myotis</taxon>
    </lineage>
</organism>
<dbReference type="EMBL" id="KB111731">
    <property type="protein sequence ID" value="ELK25654.1"/>
    <property type="molecule type" value="Genomic_DNA"/>
</dbReference>
<protein>
    <submittedName>
        <fullName evidence="4">Heat shock protein HSP 90-beta</fullName>
    </submittedName>
</protein>
<keyword evidence="5" id="KW-1185">Reference proteome</keyword>
<feature type="region of interest" description="Disordered" evidence="3">
    <location>
        <begin position="92"/>
        <end position="124"/>
    </location>
</feature>
<evidence type="ECO:0000313" key="5">
    <source>
        <dbReference type="Proteomes" id="UP000010556"/>
    </source>
</evidence>
<dbReference type="Pfam" id="PF00183">
    <property type="entry name" value="HSP90"/>
    <property type="match status" value="1"/>
</dbReference>
<evidence type="ECO:0000313" key="4">
    <source>
        <dbReference type="EMBL" id="ELK25654.1"/>
    </source>
</evidence>
<evidence type="ECO:0000256" key="3">
    <source>
        <dbReference type="SAM" id="MobiDB-lite"/>
    </source>
</evidence>
<gene>
    <name evidence="4" type="ORF">MDA_GLEAN10017704</name>
</gene>
<name>L5LH49_MYODS</name>
<dbReference type="SUPFAM" id="SSF110942">
    <property type="entry name" value="HSP90 C-terminal domain"/>
    <property type="match status" value="1"/>
</dbReference>
<keyword evidence="4" id="KW-0346">Stress response</keyword>
<keyword evidence="2" id="KW-0143">Chaperone</keyword>
<dbReference type="AlphaFoldDB" id="L5LH49"/>
<dbReference type="GO" id="GO:0016887">
    <property type="term" value="F:ATP hydrolysis activity"/>
    <property type="evidence" value="ECO:0007669"/>
    <property type="project" value="InterPro"/>
</dbReference>
<proteinExistence type="inferred from homology"/>
<dbReference type="GO" id="GO:0140662">
    <property type="term" value="F:ATP-dependent protein folding chaperone"/>
    <property type="evidence" value="ECO:0007669"/>
    <property type="project" value="InterPro"/>
</dbReference>
<comment type="similarity">
    <text evidence="1">Belongs to the heat shock protein 90 family.</text>
</comment>
<evidence type="ECO:0000256" key="1">
    <source>
        <dbReference type="ARBA" id="ARBA00008239"/>
    </source>
</evidence>
<dbReference type="Proteomes" id="UP000010556">
    <property type="component" value="Unassembled WGS sequence"/>
</dbReference>
<dbReference type="Gene3D" id="1.20.120.790">
    <property type="entry name" value="Heat shock protein 90, C-terminal domain"/>
    <property type="match status" value="1"/>
</dbReference>
<evidence type="ECO:0000256" key="2">
    <source>
        <dbReference type="ARBA" id="ARBA00023186"/>
    </source>
</evidence>